<organism evidence="2 3">
    <name type="scientific">Diceros bicornis minor</name>
    <name type="common">South-central black rhinoceros</name>
    <dbReference type="NCBI Taxonomy" id="77932"/>
    <lineage>
        <taxon>Eukaryota</taxon>
        <taxon>Metazoa</taxon>
        <taxon>Chordata</taxon>
        <taxon>Craniata</taxon>
        <taxon>Vertebrata</taxon>
        <taxon>Euteleostomi</taxon>
        <taxon>Mammalia</taxon>
        <taxon>Eutheria</taxon>
        <taxon>Laurasiatheria</taxon>
        <taxon>Perissodactyla</taxon>
        <taxon>Rhinocerotidae</taxon>
        <taxon>Diceros</taxon>
    </lineage>
</organism>
<protein>
    <submittedName>
        <fullName evidence="2">Uncharacterized protein</fullName>
    </submittedName>
</protein>
<evidence type="ECO:0000313" key="3">
    <source>
        <dbReference type="Proteomes" id="UP000551758"/>
    </source>
</evidence>
<proteinExistence type="predicted"/>
<reference evidence="2 3" key="1">
    <citation type="journal article" date="2020" name="Mol. Biol. Evol.">
        <title>Interspecific Gene Flow and the Evolution of Specialization in Black and White Rhinoceros.</title>
        <authorList>
            <person name="Moodley Y."/>
            <person name="Westbury M.V."/>
            <person name="Russo I.M."/>
            <person name="Gopalakrishnan S."/>
            <person name="Rakotoarivelo A."/>
            <person name="Olsen R.A."/>
            <person name="Prost S."/>
            <person name="Tunstall T."/>
            <person name="Ryder O.A."/>
            <person name="Dalen L."/>
            <person name="Bruford M.W."/>
        </authorList>
    </citation>
    <scope>NUCLEOTIDE SEQUENCE [LARGE SCALE GENOMIC DNA]</scope>
    <source>
        <strain evidence="2">SBR-YM</strain>
        <tissue evidence="2">Skin</tissue>
    </source>
</reference>
<evidence type="ECO:0000313" key="2">
    <source>
        <dbReference type="EMBL" id="KAF5918467.1"/>
    </source>
</evidence>
<comment type="caution">
    <text evidence="2">The sequence shown here is derived from an EMBL/GenBank/DDBJ whole genome shotgun (WGS) entry which is preliminary data.</text>
</comment>
<accession>A0A7J7ERX0</accession>
<feature type="compositionally biased region" description="Polar residues" evidence="1">
    <location>
        <begin position="1"/>
        <end position="15"/>
    </location>
</feature>
<dbReference type="Proteomes" id="UP000551758">
    <property type="component" value="Unassembled WGS sequence"/>
</dbReference>
<dbReference type="AlphaFoldDB" id="A0A7J7ERX0"/>
<gene>
    <name evidence="2" type="ORF">HPG69_011909</name>
</gene>
<evidence type="ECO:0000256" key="1">
    <source>
        <dbReference type="SAM" id="MobiDB-lite"/>
    </source>
</evidence>
<feature type="compositionally biased region" description="Polar residues" evidence="1">
    <location>
        <begin position="62"/>
        <end position="75"/>
    </location>
</feature>
<sequence length="75" mass="8329">MERQLKSPTEANWTSVVKGGARAVSDTGAKQFLEENDDGRSEVAEYLNPQNKALWETKGRVTESSSQSKKNTPQM</sequence>
<keyword evidence="3" id="KW-1185">Reference proteome</keyword>
<dbReference type="EMBL" id="JACDTQ010002452">
    <property type="protein sequence ID" value="KAF5918467.1"/>
    <property type="molecule type" value="Genomic_DNA"/>
</dbReference>
<feature type="region of interest" description="Disordered" evidence="1">
    <location>
        <begin position="50"/>
        <end position="75"/>
    </location>
</feature>
<name>A0A7J7ERX0_DICBM</name>
<feature type="region of interest" description="Disordered" evidence="1">
    <location>
        <begin position="1"/>
        <end position="24"/>
    </location>
</feature>